<dbReference type="GO" id="GO:0005737">
    <property type="term" value="C:cytoplasm"/>
    <property type="evidence" value="ECO:0007669"/>
    <property type="project" value="UniProtKB-SubCell"/>
</dbReference>
<sequence>MYIKSLSVSELNGYLKKVMDNDFILNNIRVKGEVSNLKYHSSGHIYFSLKDENSKINCVMFKTYALMLNTPLKEGMKVEAAGKISVYIKDGSYQLYCSEVNDIGLGELYVKFNQLKERLGKEGLFDEEVKKALPPYRFKIGVITSPTGAAIKDIINVSKRRNPYVEIVIYPALVQGNGSVESLIKGIDFFNKKKDVDVIIIARGGGSIEELWSFNEEKLAYAIYNCSIPVISGVGHESDFTICDMVADRRAATPSQAAEIAVELYDELINFINISKEELTRYILDRVNSESNALEIYKRTLENYNPINFIVHKYEEIDGYALRLHHIIESHIQGKVQELSGYKNLLDAYNPLNVLNKGYTVVYQDNTVVKSAKDFVNSKNTLLKFYDGSVEGKFNVDKKEISNA</sequence>
<evidence type="ECO:0000313" key="10">
    <source>
        <dbReference type="Proteomes" id="UP000184080"/>
    </source>
</evidence>
<dbReference type="GO" id="GO:0008855">
    <property type="term" value="F:exodeoxyribonuclease VII activity"/>
    <property type="evidence" value="ECO:0007669"/>
    <property type="project" value="UniProtKB-UniRule"/>
</dbReference>
<evidence type="ECO:0000256" key="3">
    <source>
        <dbReference type="ARBA" id="ARBA00022801"/>
    </source>
</evidence>
<dbReference type="PANTHER" id="PTHR30008:SF0">
    <property type="entry name" value="EXODEOXYRIBONUCLEASE 7 LARGE SUBUNIT"/>
    <property type="match status" value="1"/>
</dbReference>
<dbReference type="InterPro" id="IPR025824">
    <property type="entry name" value="OB-fold_nuc-bd_dom"/>
</dbReference>
<evidence type="ECO:0000313" key="9">
    <source>
        <dbReference type="EMBL" id="SHJ58254.1"/>
    </source>
</evidence>
<evidence type="ECO:0000256" key="4">
    <source>
        <dbReference type="ARBA" id="ARBA00022839"/>
    </source>
</evidence>
<evidence type="ECO:0000259" key="7">
    <source>
        <dbReference type="Pfam" id="PF02601"/>
    </source>
</evidence>
<comment type="similarity">
    <text evidence="5 6">Belongs to the XseA family.</text>
</comment>
<dbReference type="CDD" id="cd04489">
    <property type="entry name" value="ExoVII_LU_OBF"/>
    <property type="match status" value="1"/>
</dbReference>
<organism evidence="9 10">
    <name type="scientific">Clostridium amylolyticum</name>
    <dbReference type="NCBI Taxonomy" id="1121298"/>
    <lineage>
        <taxon>Bacteria</taxon>
        <taxon>Bacillati</taxon>
        <taxon>Bacillota</taxon>
        <taxon>Clostridia</taxon>
        <taxon>Eubacteriales</taxon>
        <taxon>Clostridiaceae</taxon>
        <taxon>Clostridium</taxon>
    </lineage>
</organism>
<evidence type="ECO:0000256" key="5">
    <source>
        <dbReference type="HAMAP-Rule" id="MF_00378"/>
    </source>
</evidence>
<keyword evidence="4 5" id="KW-0269">Exonuclease</keyword>
<keyword evidence="1 5" id="KW-0963">Cytoplasm</keyword>
<feature type="domain" description="OB-fold nucleic acid binding" evidence="8">
    <location>
        <begin position="6"/>
        <end position="100"/>
    </location>
</feature>
<comment type="catalytic activity">
    <reaction evidence="5 6">
        <text>Exonucleolytic cleavage in either 5'- to 3'- or 3'- to 5'-direction to yield nucleoside 5'-phosphates.</text>
        <dbReference type="EC" id="3.1.11.6"/>
    </reaction>
</comment>
<dbReference type="Gene3D" id="2.40.50.1010">
    <property type="match status" value="1"/>
</dbReference>
<dbReference type="InterPro" id="IPR003753">
    <property type="entry name" value="Exonuc_VII_L"/>
</dbReference>
<evidence type="ECO:0000259" key="8">
    <source>
        <dbReference type="Pfam" id="PF13742"/>
    </source>
</evidence>
<dbReference type="EC" id="3.1.11.6" evidence="5"/>
<evidence type="ECO:0000256" key="6">
    <source>
        <dbReference type="RuleBase" id="RU004355"/>
    </source>
</evidence>
<dbReference type="GO" id="GO:0009318">
    <property type="term" value="C:exodeoxyribonuclease VII complex"/>
    <property type="evidence" value="ECO:0007669"/>
    <property type="project" value="UniProtKB-UniRule"/>
</dbReference>
<keyword evidence="10" id="KW-1185">Reference proteome</keyword>
<dbReference type="GO" id="GO:0006308">
    <property type="term" value="P:DNA catabolic process"/>
    <property type="evidence" value="ECO:0007669"/>
    <property type="project" value="UniProtKB-UniRule"/>
</dbReference>
<dbReference type="STRING" id="1121298.SAMN05444401_3360"/>
<proteinExistence type="inferred from homology"/>
<dbReference type="AlphaFoldDB" id="A0A1M6KH24"/>
<dbReference type="Proteomes" id="UP000184080">
    <property type="component" value="Unassembled WGS sequence"/>
</dbReference>
<comment type="function">
    <text evidence="5">Bidirectionally degrades single-stranded DNA into large acid-insoluble oligonucleotides, which are then degraded further into small acid-soluble oligonucleotides.</text>
</comment>
<protein>
    <recommendedName>
        <fullName evidence="5">Exodeoxyribonuclease 7 large subunit</fullName>
        <ecNumber evidence="5">3.1.11.6</ecNumber>
    </recommendedName>
    <alternativeName>
        <fullName evidence="5">Exodeoxyribonuclease VII large subunit</fullName>
        <shortName evidence="5">Exonuclease VII large subunit</shortName>
    </alternativeName>
</protein>
<evidence type="ECO:0000256" key="2">
    <source>
        <dbReference type="ARBA" id="ARBA00022722"/>
    </source>
</evidence>
<dbReference type="GO" id="GO:0003676">
    <property type="term" value="F:nucleic acid binding"/>
    <property type="evidence" value="ECO:0007669"/>
    <property type="project" value="InterPro"/>
</dbReference>
<keyword evidence="3 5" id="KW-0378">Hydrolase</keyword>
<dbReference type="EMBL" id="FQZO01000006">
    <property type="protein sequence ID" value="SHJ58254.1"/>
    <property type="molecule type" value="Genomic_DNA"/>
</dbReference>
<dbReference type="OrthoDB" id="9802795at2"/>
<keyword evidence="2 5" id="KW-0540">Nuclease</keyword>
<accession>A0A1M6KH24</accession>
<dbReference type="PANTHER" id="PTHR30008">
    <property type="entry name" value="EXODEOXYRIBONUCLEASE 7 LARGE SUBUNIT"/>
    <property type="match status" value="1"/>
</dbReference>
<gene>
    <name evidence="5" type="primary">xseA</name>
    <name evidence="9" type="ORF">SAMN05444401_3360</name>
</gene>
<reference evidence="9 10" key="1">
    <citation type="submission" date="2016-11" db="EMBL/GenBank/DDBJ databases">
        <authorList>
            <person name="Jaros S."/>
            <person name="Januszkiewicz K."/>
            <person name="Wedrychowicz H."/>
        </authorList>
    </citation>
    <scope>NUCLEOTIDE SEQUENCE [LARGE SCALE GENOMIC DNA]</scope>
    <source>
        <strain evidence="9 10">DSM 21864</strain>
    </source>
</reference>
<evidence type="ECO:0000256" key="1">
    <source>
        <dbReference type="ARBA" id="ARBA00022490"/>
    </source>
</evidence>
<dbReference type="Pfam" id="PF02601">
    <property type="entry name" value="Exonuc_VII_L"/>
    <property type="match status" value="1"/>
</dbReference>
<dbReference type="InterPro" id="IPR020579">
    <property type="entry name" value="Exonuc_VII_lsu_C"/>
</dbReference>
<feature type="domain" description="Exonuclease VII large subunit C-terminal" evidence="7">
    <location>
        <begin position="124"/>
        <end position="325"/>
    </location>
</feature>
<comment type="subcellular location">
    <subcellularLocation>
        <location evidence="5 6">Cytoplasm</location>
    </subcellularLocation>
</comment>
<dbReference type="RefSeq" id="WP_073009340.1">
    <property type="nucleotide sequence ID" value="NZ_FQZO01000006.1"/>
</dbReference>
<name>A0A1M6KH24_9CLOT</name>
<dbReference type="NCBIfam" id="TIGR00237">
    <property type="entry name" value="xseA"/>
    <property type="match status" value="1"/>
</dbReference>
<comment type="subunit">
    <text evidence="5">Heterooligomer composed of large and small subunits.</text>
</comment>
<dbReference type="Pfam" id="PF13742">
    <property type="entry name" value="tRNA_anti_2"/>
    <property type="match status" value="1"/>
</dbReference>
<dbReference type="HAMAP" id="MF_00378">
    <property type="entry name" value="Exonuc_7_L"/>
    <property type="match status" value="1"/>
</dbReference>